<accession>A0AC34G5S2</accession>
<dbReference type="WBParaSite" id="ES5_v2.g24932.t1">
    <property type="protein sequence ID" value="ES5_v2.g24932.t1"/>
    <property type="gene ID" value="ES5_v2.g24932"/>
</dbReference>
<organism evidence="1 2">
    <name type="scientific">Panagrolaimus sp. ES5</name>
    <dbReference type="NCBI Taxonomy" id="591445"/>
    <lineage>
        <taxon>Eukaryota</taxon>
        <taxon>Metazoa</taxon>
        <taxon>Ecdysozoa</taxon>
        <taxon>Nematoda</taxon>
        <taxon>Chromadorea</taxon>
        <taxon>Rhabditida</taxon>
        <taxon>Tylenchina</taxon>
        <taxon>Panagrolaimomorpha</taxon>
        <taxon>Panagrolaimoidea</taxon>
        <taxon>Panagrolaimidae</taxon>
        <taxon>Panagrolaimus</taxon>
    </lineage>
</organism>
<protein>
    <submittedName>
        <fullName evidence="2">Uncharacterized protein</fullName>
    </submittedName>
</protein>
<proteinExistence type="predicted"/>
<sequence length="343" mass="40168">MVQLTFMLLLIFLVSRSVCLEDHKRVAKKIKLASTKNEKIKESKEVVEIVTKEMQNIIDVLPEIDLTETSRSILKSSGIIGSLLGLGFDNYFPEEDPIMEKLNKITERLVEKFDEISEQIQKATEEIKAFIEYKTFQEDMKTLLNSNAISNQLQFFDYSEEAFEKIEELYKNMTKQLMIAYPICETLVSGEKMDEKKLEKRQDHIIKYVAEIEAELKEENEKRIEILNENRRKLQLFNNALEDLESRVEAYKSRQDVGWEDRTIYGKARCGEHFAILTTNVLWSAVTLFTQNIRSICSARYANADYTVWLKRKEYWTVSGAREVAEEWKELLETGKYGKVLQY</sequence>
<dbReference type="Proteomes" id="UP000887579">
    <property type="component" value="Unplaced"/>
</dbReference>
<evidence type="ECO:0000313" key="2">
    <source>
        <dbReference type="WBParaSite" id="ES5_v2.g24932.t1"/>
    </source>
</evidence>
<name>A0AC34G5S2_9BILA</name>
<reference evidence="2" key="1">
    <citation type="submission" date="2022-11" db="UniProtKB">
        <authorList>
            <consortium name="WormBaseParasite"/>
        </authorList>
    </citation>
    <scope>IDENTIFICATION</scope>
</reference>
<evidence type="ECO:0000313" key="1">
    <source>
        <dbReference type="Proteomes" id="UP000887579"/>
    </source>
</evidence>